<dbReference type="PROSITE" id="PS50943">
    <property type="entry name" value="HTH_CROC1"/>
    <property type="match status" value="1"/>
</dbReference>
<accession>A0A369ZTA6</accession>
<dbReference type="EMBL" id="QEQF01000003">
    <property type="protein sequence ID" value="RDF10902.1"/>
    <property type="molecule type" value="Genomic_DNA"/>
</dbReference>
<feature type="domain" description="HTH cro/C1-type" evidence="1">
    <location>
        <begin position="7"/>
        <end position="61"/>
    </location>
</feature>
<name>A0A369ZTA6_9PAST</name>
<protein>
    <submittedName>
        <fullName evidence="2">XRE family transcriptional regulator</fullName>
    </submittedName>
</protein>
<dbReference type="InterPro" id="IPR001387">
    <property type="entry name" value="Cro/C1-type_HTH"/>
</dbReference>
<dbReference type="RefSeq" id="WP_111353939.1">
    <property type="nucleotide sequence ID" value="NZ_QEQF01000003.1"/>
</dbReference>
<evidence type="ECO:0000313" key="3">
    <source>
        <dbReference type="Proteomes" id="UP000253945"/>
    </source>
</evidence>
<dbReference type="InterPro" id="IPR010982">
    <property type="entry name" value="Lambda_DNA-bd_dom_sf"/>
</dbReference>
<dbReference type="Pfam" id="PF01381">
    <property type="entry name" value="HTH_3"/>
    <property type="match status" value="1"/>
</dbReference>
<proteinExistence type="predicted"/>
<dbReference type="GO" id="GO:0003677">
    <property type="term" value="F:DNA binding"/>
    <property type="evidence" value="ECO:0007669"/>
    <property type="project" value="InterPro"/>
</dbReference>
<gene>
    <name evidence="2" type="ORF">DPV92_04985</name>
</gene>
<reference evidence="2 3" key="1">
    <citation type="submission" date="2018-05" db="EMBL/GenBank/DDBJ databases">
        <title>Draft Genome Sequences for a Diverse set of 7 Haemophilus Species.</title>
        <authorList>
            <person name="Nichols M."/>
            <person name="Topaz N."/>
            <person name="Wang X."/>
            <person name="Wang X."/>
            <person name="Boxrud D."/>
        </authorList>
    </citation>
    <scope>NUCLEOTIDE SEQUENCE [LARGE SCALE GENOMIC DNA]</scope>
    <source>
        <strain evidence="2 3">C2014016342</strain>
    </source>
</reference>
<sequence>MRISERLKLVCEERKWKLKDFSEITGLPYRTAQGYLNGSREPNSEGLSIICEKININLNWLVCGKGAVFGERSMDLSMTEIKLLNDFRKCNEIGKKAILVNCNAVSEIIEFKG</sequence>
<evidence type="ECO:0000259" key="1">
    <source>
        <dbReference type="PROSITE" id="PS50943"/>
    </source>
</evidence>
<dbReference type="AlphaFoldDB" id="A0A369ZTA6"/>
<keyword evidence="3" id="KW-1185">Reference proteome</keyword>
<dbReference type="Gene3D" id="1.10.260.40">
    <property type="entry name" value="lambda repressor-like DNA-binding domains"/>
    <property type="match status" value="1"/>
</dbReference>
<comment type="caution">
    <text evidence="2">The sequence shown here is derived from an EMBL/GenBank/DDBJ whole genome shotgun (WGS) entry which is preliminary data.</text>
</comment>
<evidence type="ECO:0000313" key="2">
    <source>
        <dbReference type="EMBL" id="RDF10902.1"/>
    </source>
</evidence>
<dbReference type="Proteomes" id="UP000253945">
    <property type="component" value="Unassembled WGS sequence"/>
</dbReference>
<dbReference type="SMART" id="SM00530">
    <property type="entry name" value="HTH_XRE"/>
    <property type="match status" value="1"/>
</dbReference>
<organism evidence="2 3">
    <name type="scientific">Haemophilus paraphrohaemolyticus</name>
    <dbReference type="NCBI Taxonomy" id="736"/>
    <lineage>
        <taxon>Bacteria</taxon>
        <taxon>Pseudomonadati</taxon>
        <taxon>Pseudomonadota</taxon>
        <taxon>Gammaproteobacteria</taxon>
        <taxon>Pasteurellales</taxon>
        <taxon>Pasteurellaceae</taxon>
        <taxon>Haemophilus</taxon>
    </lineage>
</organism>
<dbReference type="SUPFAM" id="SSF47413">
    <property type="entry name" value="lambda repressor-like DNA-binding domains"/>
    <property type="match status" value="1"/>
</dbReference>